<evidence type="ECO:0008006" key="5">
    <source>
        <dbReference type="Google" id="ProtNLM"/>
    </source>
</evidence>
<accession>A0AAW0RRY0</accession>
<sequence>MVASSLLLALVPLAAAGPLGACKAPTQPQQPQQPQQTCTAPRGNITIHQPGLYPENADFDPKRCVAYIGHLYESVISVWDPAENKILEVIELPDISHIPAFHVSGVQVDVKHDKLSISANAGAAFDTSGVDISGTNFLVQYDLQKREVEWKRNLTEISQGVYGGFQDIEHDAEGNSFVIGTFPSSIIKVSADNSTAEPWYVDVGKNTTVHGYTGIAAFNEGRNILVSDGERGQVVRFDTSADKGEPVVVTITNGNGTEPIGADLDGAILPSIYEQKVFLVSDNTLGTIVLRSEDNWKTAEKLGVVPNRLGSVEGFAVATVQIVDRIYAVTEFFLDNTPGRSLNRTDFPFYDITDDINELLA</sequence>
<name>A0AAW0RRY0_9HYPO</name>
<feature type="signal peptide" evidence="2">
    <location>
        <begin position="1"/>
        <end position="16"/>
    </location>
</feature>
<proteinExistence type="predicted"/>
<organism evidence="3 4">
    <name type="scientific">Beauveria asiatica</name>
    <dbReference type="NCBI Taxonomy" id="1069075"/>
    <lineage>
        <taxon>Eukaryota</taxon>
        <taxon>Fungi</taxon>
        <taxon>Dikarya</taxon>
        <taxon>Ascomycota</taxon>
        <taxon>Pezizomycotina</taxon>
        <taxon>Sordariomycetes</taxon>
        <taxon>Hypocreomycetidae</taxon>
        <taxon>Hypocreales</taxon>
        <taxon>Cordycipitaceae</taxon>
        <taxon>Beauveria</taxon>
    </lineage>
</organism>
<protein>
    <recommendedName>
        <fullName evidence="5">Tri14-like protein</fullName>
    </recommendedName>
</protein>
<dbReference type="InterPro" id="IPR054550">
    <property type="entry name" value="Mala_s_1-like"/>
</dbReference>
<dbReference type="InterPro" id="IPR015943">
    <property type="entry name" value="WD40/YVTN_repeat-like_dom_sf"/>
</dbReference>
<dbReference type="Gene3D" id="2.130.10.10">
    <property type="entry name" value="YVTN repeat-like/Quinoprotein amine dehydrogenase"/>
    <property type="match status" value="1"/>
</dbReference>
<dbReference type="EMBL" id="JAAHCF010000330">
    <property type="protein sequence ID" value="KAK8145013.1"/>
    <property type="molecule type" value="Genomic_DNA"/>
</dbReference>
<feature type="compositionally biased region" description="Low complexity" evidence="1">
    <location>
        <begin position="22"/>
        <end position="37"/>
    </location>
</feature>
<keyword evidence="4" id="KW-1185">Reference proteome</keyword>
<dbReference type="AlphaFoldDB" id="A0AAW0RRY0"/>
<feature type="region of interest" description="Disordered" evidence="1">
    <location>
        <begin position="22"/>
        <end position="43"/>
    </location>
</feature>
<gene>
    <name evidence="3" type="ORF">G3M48_005045</name>
</gene>
<reference evidence="3 4" key="1">
    <citation type="submission" date="2020-02" db="EMBL/GenBank/DDBJ databases">
        <title>Comparative genomics of the hypocrealean fungal genus Beauvera.</title>
        <authorList>
            <person name="Showalter D.N."/>
            <person name="Bushley K.E."/>
            <person name="Rehner S.A."/>
        </authorList>
    </citation>
    <scope>NUCLEOTIDE SEQUENCE [LARGE SCALE GENOMIC DNA]</scope>
    <source>
        <strain evidence="3 4">ARSEF4384</strain>
    </source>
</reference>
<evidence type="ECO:0000313" key="4">
    <source>
        <dbReference type="Proteomes" id="UP001397290"/>
    </source>
</evidence>
<dbReference type="SUPFAM" id="SSF63829">
    <property type="entry name" value="Calcium-dependent phosphotriesterase"/>
    <property type="match status" value="1"/>
</dbReference>
<evidence type="ECO:0000256" key="2">
    <source>
        <dbReference type="SAM" id="SignalP"/>
    </source>
</evidence>
<dbReference type="Pfam" id="PF22701">
    <property type="entry name" value="Mala_s_1-like"/>
    <property type="match status" value="1"/>
</dbReference>
<evidence type="ECO:0000256" key="1">
    <source>
        <dbReference type="SAM" id="MobiDB-lite"/>
    </source>
</evidence>
<keyword evidence="2" id="KW-0732">Signal</keyword>
<comment type="caution">
    <text evidence="3">The sequence shown here is derived from an EMBL/GenBank/DDBJ whole genome shotgun (WGS) entry which is preliminary data.</text>
</comment>
<feature type="chain" id="PRO_5043564582" description="Tri14-like protein" evidence="2">
    <location>
        <begin position="17"/>
        <end position="361"/>
    </location>
</feature>
<dbReference type="Proteomes" id="UP001397290">
    <property type="component" value="Unassembled WGS sequence"/>
</dbReference>
<evidence type="ECO:0000313" key="3">
    <source>
        <dbReference type="EMBL" id="KAK8145013.1"/>
    </source>
</evidence>
<dbReference type="CDD" id="cd12811">
    <property type="entry name" value="MALA"/>
    <property type="match status" value="1"/>
</dbReference>